<dbReference type="NCBIfam" id="NF009466">
    <property type="entry name" value="PRK12826.1-2"/>
    <property type="match status" value="1"/>
</dbReference>
<dbReference type="NCBIfam" id="TIGR01830">
    <property type="entry name" value="3oxo_ACP_reduc"/>
    <property type="match status" value="1"/>
</dbReference>
<evidence type="ECO:0000256" key="7">
    <source>
        <dbReference type="PIRSR" id="PIRSR611284-2"/>
    </source>
</evidence>
<dbReference type="SUPFAM" id="SSF51735">
    <property type="entry name" value="NAD(P)-binding Rossmann-fold domains"/>
    <property type="match status" value="1"/>
</dbReference>
<feature type="binding site" evidence="7">
    <location>
        <position position="91"/>
    </location>
    <ligand>
        <name>NADP(+)</name>
        <dbReference type="ChEBI" id="CHEBI:58349"/>
    </ligand>
</feature>
<evidence type="ECO:0000256" key="6">
    <source>
        <dbReference type="PIRSR" id="PIRSR611284-1"/>
    </source>
</evidence>
<dbReference type="NCBIfam" id="NF005559">
    <property type="entry name" value="PRK07231.1"/>
    <property type="match status" value="1"/>
</dbReference>
<feature type="binding site" evidence="7">
    <location>
        <position position="189"/>
    </location>
    <ligand>
        <name>NADP(+)</name>
        <dbReference type="ChEBI" id="CHEBI:58349"/>
    </ligand>
</feature>
<dbReference type="PANTHER" id="PTHR42879">
    <property type="entry name" value="3-OXOACYL-(ACYL-CARRIER-PROTEIN) REDUCTASE"/>
    <property type="match status" value="1"/>
</dbReference>
<evidence type="ECO:0000256" key="5">
    <source>
        <dbReference type="ARBA" id="ARBA00048508"/>
    </source>
</evidence>
<dbReference type="PRINTS" id="PR00081">
    <property type="entry name" value="GDHRDH"/>
</dbReference>
<evidence type="ECO:0000259" key="9">
    <source>
        <dbReference type="SMART" id="SM00822"/>
    </source>
</evidence>
<keyword evidence="4 8" id="KW-0560">Oxidoreductase</keyword>
<dbReference type="Proteomes" id="UP000270927">
    <property type="component" value="Unassembled WGS sequence"/>
</dbReference>
<dbReference type="GO" id="GO:0004316">
    <property type="term" value="F:3-oxoacyl-[acyl-carrier-protein] reductase (NADPH) activity"/>
    <property type="evidence" value="ECO:0007669"/>
    <property type="project" value="UniProtKB-UniRule"/>
</dbReference>
<feature type="binding site" evidence="7">
    <location>
        <begin position="156"/>
        <end position="160"/>
    </location>
    <ligand>
        <name>NADP(+)</name>
        <dbReference type="ChEBI" id="CHEBI:58349"/>
    </ligand>
</feature>
<dbReference type="EC" id="1.1.1.100" evidence="8"/>
<feature type="domain" description="Ketoreductase" evidence="9">
    <location>
        <begin position="6"/>
        <end position="192"/>
    </location>
</feature>
<keyword evidence="8" id="KW-0276">Fatty acid metabolism</keyword>
<dbReference type="OrthoDB" id="9788235at2"/>
<dbReference type="CDD" id="cd05333">
    <property type="entry name" value="BKR_SDR_c"/>
    <property type="match status" value="1"/>
</dbReference>
<dbReference type="PRINTS" id="PR00080">
    <property type="entry name" value="SDRFAMILY"/>
</dbReference>
<dbReference type="PANTHER" id="PTHR42879:SF2">
    <property type="entry name" value="3-OXOACYL-[ACYL-CARRIER-PROTEIN] REDUCTASE FABG"/>
    <property type="match status" value="1"/>
</dbReference>
<comment type="subunit">
    <text evidence="8">Homotetramer.</text>
</comment>
<keyword evidence="3 7" id="KW-0521">NADP</keyword>
<comment type="catalytic activity">
    <reaction evidence="5 8">
        <text>a (3R)-hydroxyacyl-[ACP] + NADP(+) = a 3-oxoacyl-[ACP] + NADPH + H(+)</text>
        <dbReference type="Rhea" id="RHEA:17397"/>
        <dbReference type="Rhea" id="RHEA-COMP:9916"/>
        <dbReference type="Rhea" id="RHEA-COMP:9945"/>
        <dbReference type="ChEBI" id="CHEBI:15378"/>
        <dbReference type="ChEBI" id="CHEBI:57783"/>
        <dbReference type="ChEBI" id="CHEBI:58349"/>
        <dbReference type="ChEBI" id="CHEBI:78776"/>
        <dbReference type="ChEBI" id="CHEBI:78827"/>
        <dbReference type="EC" id="1.1.1.100"/>
    </reaction>
</comment>
<dbReference type="InterPro" id="IPR002347">
    <property type="entry name" value="SDR_fam"/>
</dbReference>
<evidence type="ECO:0000256" key="4">
    <source>
        <dbReference type="ARBA" id="ARBA00023002"/>
    </source>
</evidence>
<organism evidence="10 11">
    <name type="scientific">Candidatus Cardinium hertigii</name>
    <dbReference type="NCBI Taxonomy" id="247481"/>
    <lineage>
        <taxon>Bacteria</taxon>
        <taxon>Pseudomonadati</taxon>
        <taxon>Bacteroidota</taxon>
        <taxon>Cytophagia</taxon>
        <taxon>Cytophagales</taxon>
        <taxon>Amoebophilaceae</taxon>
        <taxon>Candidatus Cardinium</taxon>
    </lineage>
</organism>
<evidence type="ECO:0000313" key="10">
    <source>
        <dbReference type="EMBL" id="ROT47024.1"/>
    </source>
</evidence>
<sequence length="248" mass="26445">MNLYGKTILITGASQGIGKAIAVKLAEAGGHIAFTYLSANQSDIMNLEETLRNLGVKTRGFHLDVSDFTSTAKVVQDILQTFGSLDVLINNAGITRDNLLLRMSEADWDVVLNVNLKSVFNMVKASMQTFLKQRNGSIINIASVVGIRGNAGQANYAASKAGIIGFTKSIALELGSRNIRANVIAPGFIASAMTDKLSGPLQEVWKKNIPLNRIGLPKDVADCALFLASDASNYITGQVIQVDGGMLT</sequence>
<dbReference type="InterPro" id="IPR020904">
    <property type="entry name" value="Sc_DH/Rdtase_CS"/>
</dbReference>
<dbReference type="EMBL" id="RARA01000027">
    <property type="protein sequence ID" value="ROT47024.1"/>
    <property type="molecule type" value="Genomic_DNA"/>
</dbReference>
<keyword evidence="11" id="KW-1185">Reference proteome</keyword>
<accession>A0A3N2QB30</accession>
<evidence type="ECO:0000256" key="3">
    <source>
        <dbReference type="ARBA" id="ARBA00022857"/>
    </source>
</evidence>
<comment type="pathway">
    <text evidence="8">Lipid metabolism; fatty acid biosynthesis.</text>
</comment>
<dbReference type="SMART" id="SM00822">
    <property type="entry name" value="PKS_KR"/>
    <property type="match status" value="1"/>
</dbReference>
<keyword evidence="8" id="KW-0443">Lipid metabolism</keyword>
<comment type="similarity">
    <text evidence="2 8">Belongs to the short-chain dehydrogenases/reductases (SDR) family.</text>
</comment>
<dbReference type="RefSeq" id="WP_123663735.1">
    <property type="nucleotide sequence ID" value="NZ_RARA01000027.1"/>
</dbReference>
<dbReference type="InterPro" id="IPR057326">
    <property type="entry name" value="KR_dom"/>
</dbReference>
<keyword evidence="8" id="KW-0444">Lipid biosynthesis</keyword>
<dbReference type="Gene3D" id="3.40.50.720">
    <property type="entry name" value="NAD(P)-binding Rossmann-like Domain"/>
    <property type="match status" value="1"/>
</dbReference>
<dbReference type="PROSITE" id="PS00061">
    <property type="entry name" value="ADH_SHORT"/>
    <property type="match status" value="1"/>
</dbReference>
<evidence type="ECO:0000256" key="2">
    <source>
        <dbReference type="ARBA" id="ARBA00006484"/>
    </source>
</evidence>
<comment type="caution">
    <text evidence="10">The sequence shown here is derived from an EMBL/GenBank/DDBJ whole genome shotgun (WGS) entry which is preliminary data.</text>
</comment>
<protein>
    <recommendedName>
        <fullName evidence="8">3-oxoacyl-[acyl-carrier-protein] reductase</fullName>
        <ecNumber evidence="8">1.1.1.100</ecNumber>
    </recommendedName>
</protein>
<keyword evidence="8" id="KW-0275">Fatty acid biosynthesis</keyword>
<name>A0A3N2QB30_9BACT</name>
<dbReference type="GO" id="GO:0051287">
    <property type="term" value="F:NAD binding"/>
    <property type="evidence" value="ECO:0007669"/>
    <property type="project" value="UniProtKB-UniRule"/>
</dbReference>
<dbReference type="Pfam" id="PF13561">
    <property type="entry name" value="adh_short_C2"/>
    <property type="match status" value="1"/>
</dbReference>
<evidence type="ECO:0000313" key="11">
    <source>
        <dbReference type="Proteomes" id="UP000270927"/>
    </source>
</evidence>
<proteinExistence type="inferred from homology"/>
<dbReference type="InterPro" id="IPR011284">
    <property type="entry name" value="3oxo_ACP_reduc"/>
</dbReference>
<evidence type="ECO:0000256" key="8">
    <source>
        <dbReference type="RuleBase" id="RU366074"/>
    </source>
</evidence>
<dbReference type="UniPathway" id="UPA00094"/>
<gene>
    <name evidence="10" type="primary">fabG</name>
    <name evidence="10" type="ORF">EDM02_05680</name>
</gene>
<dbReference type="AlphaFoldDB" id="A0A3N2QB30"/>
<feature type="active site" description="Proton acceptor" evidence="6">
    <location>
        <position position="156"/>
    </location>
</feature>
<dbReference type="FunFam" id="3.40.50.720:FF:000115">
    <property type="entry name" value="3-oxoacyl-[acyl-carrier-protein] reductase FabG"/>
    <property type="match status" value="1"/>
</dbReference>
<dbReference type="GO" id="GO:0006633">
    <property type="term" value="P:fatty acid biosynthetic process"/>
    <property type="evidence" value="ECO:0007669"/>
    <property type="project" value="UniProtKB-UniPathway"/>
</dbReference>
<reference evidence="10 11" key="1">
    <citation type="submission" date="2018-09" db="EMBL/GenBank/DDBJ databases">
        <title>Comparative Genomics of Wolbachia-Cardinium Dual Endosymbiosis in a Plant-Parasitic Nematode.</title>
        <authorList>
            <person name="Brown A.M.V."/>
            <person name="Wasala S.K."/>
            <person name="Howe D.K."/>
            <person name="Peetz A.B."/>
            <person name="Zasada I.A."/>
            <person name="Denver D.R."/>
        </authorList>
    </citation>
    <scope>NUCLEOTIDE SEQUENCE [LARGE SCALE GENOMIC DNA]</scope>
    <source>
        <strain evidence="10 11">Pp_1</strain>
    </source>
</reference>
<dbReference type="InterPro" id="IPR050259">
    <property type="entry name" value="SDR"/>
</dbReference>
<dbReference type="InterPro" id="IPR036291">
    <property type="entry name" value="NAD(P)-bd_dom_sf"/>
</dbReference>
<evidence type="ECO:0000256" key="1">
    <source>
        <dbReference type="ARBA" id="ARBA00002607"/>
    </source>
</evidence>
<comment type="function">
    <text evidence="1 8">Catalyzes the NADPH-dependent reduction of beta-ketoacyl-ACP substrates to beta-hydroxyacyl-ACP products, the first reductive step in the elongation cycle of fatty acid biosynthesis.</text>
</comment>